<gene>
    <name evidence="2" type="ORF">SAMN04488038_101328</name>
</gene>
<protein>
    <submittedName>
        <fullName evidence="2">Alpha/beta hydrolase fold</fullName>
    </submittedName>
</protein>
<keyword evidence="2" id="KW-0378">Hydrolase</keyword>
<proteinExistence type="predicted"/>
<dbReference type="GO" id="GO:0005829">
    <property type="term" value="C:cytosol"/>
    <property type="evidence" value="ECO:0007669"/>
    <property type="project" value="TreeGrafter"/>
</dbReference>
<dbReference type="PANTHER" id="PTHR23025">
    <property type="entry name" value="TRIACYLGLYCEROL LIPASE"/>
    <property type="match status" value="1"/>
</dbReference>
<dbReference type="Pfam" id="PF07859">
    <property type="entry name" value="Abhydrolase_3"/>
    <property type="match status" value="1"/>
</dbReference>
<sequence>MERICDAYRGEAALTNPFVSPLHAPDLRGLPPAVIVTADADPLRDDGIRYAERLREAGVPVRFENYIGMPHAFLSIASICPAAPVCISMLVDELQR</sequence>
<feature type="domain" description="Alpha/beta hydrolase fold-3" evidence="1">
    <location>
        <begin position="1"/>
        <end position="74"/>
    </location>
</feature>
<dbReference type="STRING" id="489703.SAMN04488038_101328"/>
<keyword evidence="3" id="KW-1185">Reference proteome</keyword>
<organism evidence="2 3">
    <name type="scientific">Solimonas aquatica</name>
    <dbReference type="NCBI Taxonomy" id="489703"/>
    <lineage>
        <taxon>Bacteria</taxon>
        <taxon>Pseudomonadati</taxon>
        <taxon>Pseudomonadota</taxon>
        <taxon>Gammaproteobacteria</taxon>
        <taxon>Nevskiales</taxon>
        <taxon>Nevskiaceae</taxon>
        <taxon>Solimonas</taxon>
    </lineage>
</organism>
<accession>A0A1H9A9Y5</accession>
<dbReference type="EMBL" id="FOFS01000001">
    <property type="protein sequence ID" value="SEP73494.1"/>
    <property type="molecule type" value="Genomic_DNA"/>
</dbReference>
<dbReference type="GO" id="GO:0019433">
    <property type="term" value="P:triglyceride catabolic process"/>
    <property type="evidence" value="ECO:0007669"/>
    <property type="project" value="TreeGrafter"/>
</dbReference>
<dbReference type="Proteomes" id="UP000199233">
    <property type="component" value="Unassembled WGS sequence"/>
</dbReference>
<dbReference type="InterPro" id="IPR029058">
    <property type="entry name" value="AB_hydrolase_fold"/>
</dbReference>
<evidence type="ECO:0000259" key="1">
    <source>
        <dbReference type="Pfam" id="PF07859"/>
    </source>
</evidence>
<reference evidence="3" key="1">
    <citation type="submission" date="2016-10" db="EMBL/GenBank/DDBJ databases">
        <authorList>
            <person name="Varghese N."/>
            <person name="Submissions S."/>
        </authorList>
    </citation>
    <scope>NUCLEOTIDE SEQUENCE [LARGE SCALE GENOMIC DNA]</scope>
    <source>
        <strain evidence="3">DSM 25927</strain>
    </source>
</reference>
<dbReference type="InterPro" id="IPR013094">
    <property type="entry name" value="AB_hydrolase_3"/>
</dbReference>
<evidence type="ECO:0000313" key="3">
    <source>
        <dbReference type="Proteomes" id="UP000199233"/>
    </source>
</evidence>
<dbReference type="GO" id="GO:0004771">
    <property type="term" value="F:sterol ester esterase activity"/>
    <property type="evidence" value="ECO:0007669"/>
    <property type="project" value="TreeGrafter"/>
</dbReference>
<evidence type="ECO:0000313" key="2">
    <source>
        <dbReference type="EMBL" id="SEP73494.1"/>
    </source>
</evidence>
<name>A0A1H9A9Y5_9GAMM</name>
<dbReference type="GO" id="GO:0004806">
    <property type="term" value="F:triacylglycerol lipase activity"/>
    <property type="evidence" value="ECO:0007669"/>
    <property type="project" value="TreeGrafter"/>
</dbReference>
<dbReference type="Gene3D" id="3.40.50.1820">
    <property type="entry name" value="alpha/beta hydrolase"/>
    <property type="match status" value="1"/>
</dbReference>
<dbReference type="SUPFAM" id="SSF53474">
    <property type="entry name" value="alpha/beta-Hydrolases"/>
    <property type="match status" value="1"/>
</dbReference>
<dbReference type="PANTHER" id="PTHR23025:SF4">
    <property type="entry name" value="ALPHA_BETA HYDROLASE FOLD-3 DOMAIN-CONTAINING PROTEIN"/>
    <property type="match status" value="1"/>
</dbReference>
<dbReference type="AlphaFoldDB" id="A0A1H9A9Y5"/>